<dbReference type="AlphaFoldDB" id="A0A936ZZC4"/>
<dbReference type="RefSeq" id="WP_201921649.1">
    <property type="nucleotide sequence ID" value="NZ_BAABAX010000014.1"/>
</dbReference>
<protein>
    <submittedName>
        <fullName evidence="1">Uncharacterized protein</fullName>
    </submittedName>
</protein>
<evidence type="ECO:0000313" key="1">
    <source>
        <dbReference type="EMBL" id="MBL0684758.1"/>
    </source>
</evidence>
<proteinExistence type="predicted"/>
<gene>
    <name evidence="1" type="ORF">JJQ60_14600</name>
</gene>
<sequence length="119" mass="13484">MILIENIFGTKDAPTILLFGGNPSRRLEVLKLISQLGNISILGALSEEEGIEIMKKTCKVDLVLIGGAYTFEQRFRIKNFIEEHDKNIEITEPGVEYLYSNQNIKDAIINKINFNQIIT</sequence>
<dbReference type="Proteomes" id="UP000651057">
    <property type="component" value="Unassembled WGS sequence"/>
</dbReference>
<evidence type="ECO:0000313" key="2">
    <source>
        <dbReference type="Proteomes" id="UP000651057"/>
    </source>
</evidence>
<accession>A0A936ZZC4</accession>
<name>A0A936ZZC4_9FLAO</name>
<comment type="caution">
    <text evidence="1">The sequence shown here is derived from an EMBL/GenBank/DDBJ whole genome shotgun (WGS) entry which is preliminary data.</text>
</comment>
<reference evidence="1" key="1">
    <citation type="submission" date="2021-01" db="EMBL/GenBank/DDBJ databases">
        <authorList>
            <person name="Zhong Y.L."/>
        </authorList>
    </citation>
    <scope>NUCLEOTIDE SEQUENCE</scope>
    <source>
        <strain evidence="1">KCTC 23302</strain>
    </source>
</reference>
<keyword evidence="2" id="KW-1185">Reference proteome</keyword>
<organism evidence="1 2">
    <name type="scientific">Aquimarina mytili</name>
    <dbReference type="NCBI Taxonomy" id="874423"/>
    <lineage>
        <taxon>Bacteria</taxon>
        <taxon>Pseudomonadati</taxon>
        <taxon>Bacteroidota</taxon>
        <taxon>Flavobacteriia</taxon>
        <taxon>Flavobacteriales</taxon>
        <taxon>Flavobacteriaceae</taxon>
        <taxon>Aquimarina</taxon>
    </lineage>
</organism>
<dbReference type="EMBL" id="JAERQJ010000006">
    <property type="protein sequence ID" value="MBL0684758.1"/>
    <property type="molecule type" value="Genomic_DNA"/>
</dbReference>